<gene>
    <name evidence="2" type="ORF">E6W39_02470</name>
</gene>
<keyword evidence="1" id="KW-0472">Membrane</keyword>
<keyword evidence="3" id="KW-1185">Reference proteome</keyword>
<sequence length="361" mass="39934">MSTVGTLLDKTSGWLDGPLVTTILLPVLTFGASVGALIATHIGWSDVDHWLNGLTGLRQVLVAGGALAVLLILGWFVEIAMPAVIQAYEGYWPEWLTPLARWGERRQARRRDKLRALRTDSDFARLHREFPPLSEDSEDDWPLLPTRLGNVMLAAECYPNDRYGVDGVFFWPRLYGLLPTALLTPLSTARANLERMLVISLLSALFFLVAVVFAGVGLPIQIWAPCLVGAALLSFLAYRAAVAEAIGYGELIRAAFDTHRRKLLAAIGPKPSTSRESNSWRTLGQVLYRGESDQTDLLHLGSDENQRWIKIAAGAAGLLVGGLLAVFGLKRSPFQRWSRRLPAVRGVGPGRREHHRPWHLR</sequence>
<dbReference type="OrthoDB" id="529448at2"/>
<protein>
    <submittedName>
        <fullName evidence="2">Uncharacterized protein</fullName>
    </submittedName>
</protein>
<feature type="transmembrane region" description="Helical" evidence="1">
    <location>
        <begin position="196"/>
        <end position="215"/>
    </location>
</feature>
<keyword evidence="1" id="KW-1133">Transmembrane helix</keyword>
<name>A0A540VX20_9ACTN</name>
<evidence type="ECO:0000313" key="2">
    <source>
        <dbReference type="EMBL" id="TQF01308.1"/>
    </source>
</evidence>
<evidence type="ECO:0000313" key="3">
    <source>
        <dbReference type="Proteomes" id="UP000319103"/>
    </source>
</evidence>
<dbReference type="EMBL" id="VIGB01000003">
    <property type="protein sequence ID" value="TQF01308.1"/>
    <property type="molecule type" value="Genomic_DNA"/>
</dbReference>
<comment type="caution">
    <text evidence="2">The sequence shown here is derived from an EMBL/GenBank/DDBJ whole genome shotgun (WGS) entry which is preliminary data.</text>
</comment>
<dbReference type="RefSeq" id="WP_141632042.1">
    <property type="nucleotide sequence ID" value="NZ_VIGB01000003.1"/>
</dbReference>
<feature type="transmembrane region" description="Helical" evidence="1">
    <location>
        <begin position="60"/>
        <end position="85"/>
    </location>
</feature>
<dbReference type="Proteomes" id="UP000319103">
    <property type="component" value="Unassembled WGS sequence"/>
</dbReference>
<dbReference type="AlphaFoldDB" id="A0A540VX20"/>
<evidence type="ECO:0000256" key="1">
    <source>
        <dbReference type="SAM" id="Phobius"/>
    </source>
</evidence>
<keyword evidence="1" id="KW-0812">Transmembrane</keyword>
<feature type="transmembrane region" description="Helical" evidence="1">
    <location>
        <begin position="20"/>
        <end position="39"/>
    </location>
</feature>
<proteinExistence type="predicted"/>
<reference evidence="2 3" key="1">
    <citation type="submission" date="2019-06" db="EMBL/GenBank/DDBJ databases">
        <title>Description of Kitasatospora acidophila sp. nov. isolated from pine grove soil, and reclassification of Streptomyces novaecaesareae to Kitasatospora novaeceasareae comb. nov.</title>
        <authorList>
            <person name="Kim M.J."/>
        </authorList>
    </citation>
    <scope>NUCLEOTIDE SEQUENCE [LARGE SCALE GENOMIC DNA]</scope>
    <source>
        <strain evidence="2 3">MMS16-CNU292</strain>
    </source>
</reference>
<feature type="transmembrane region" description="Helical" evidence="1">
    <location>
        <begin position="308"/>
        <end position="329"/>
    </location>
</feature>
<organism evidence="2 3">
    <name type="scientific">Kitasatospora acidiphila</name>
    <dbReference type="NCBI Taxonomy" id="2567942"/>
    <lineage>
        <taxon>Bacteria</taxon>
        <taxon>Bacillati</taxon>
        <taxon>Actinomycetota</taxon>
        <taxon>Actinomycetes</taxon>
        <taxon>Kitasatosporales</taxon>
        <taxon>Streptomycetaceae</taxon>
        <taxon>Kitasatospora</taxon>
    </lineage>
</organism>
<accession>A0A540VX20</accession>